<dbReference type="InterPro" id="IPR023563">
    <property type="entry name" value="Ribosomal_uL13_CS"/>
</dbReference>
<dbReference type="GO" id="GO:0017148">
    <property type="term" value="P:negative regulation of translation"/>
    <property type="evidence" value="ECO:0007669"/>
    <property type="project" value="TreeGrafter"/>
</dbReference>
<proteinExistence type="inferred from homology"/>
<dbReference type="EMBL" id="MEUV01000002">
    <property type="protein sequence ID" value="OGC46483.1"/>
    <property type="molecule type" value="Genomic_DNA"/>
</dbReference>
<dbReference type="HAMAP" id="MF_01366">
    <property type="entry name" value="Ribosomal_uL13"/>
    <property type="match status" value="1"/>
</dbReference>
<evidence type="ECO:0000313" key="7">
    <source>
        <dbReference type="EMBL" id="OGC46483.1"/>
    </source>
</evidence>
<dbReference type="PANTHER" id="PTHR11545:SF2">
    <property type="entry name" value="LARGE RIBOSOMAL SUBUNIT PROTEIN UL13M"/>
    <property type="match status" value="1"/>
</dbReference>
<evidence type="ECO:0000256" key="4">
    <source>
        <dbReference type="HAMAP-Rule" id="MF_01366"/>
    </source>
</evidence>
<evidence type="ECO:0000256" key="5">
    <source>
        <dbReference type="RuleBase" id="RU003877"/>
    </source>
</evidence>
<protein>
    <recommendedName>
        <fullName evidence="4">Large ribosomal subunit protein uL13</fullName>
    </recommendedName>
</protein>
<evidence type="ECO:0000256" key="2">
    <source>
        <dbReference type="ARBA" id="ARBA00022980"/>
    </source>
</evidence>
<comment type="caution">
    <text evidence="7">The sequence shown here is derived from an EMBL/GenBank/DDBJ whole genome shotgun (WGS) entry which is preliminary data.</text>
</comment>
<dbReference type="NCBIfam" id="TIGR01066">
    <property type="entry name" value="rplM_bact"/>
    <property type="match status" value="1"/>
</dbReference>
<evidence type="ECO:0000256" key="3">
    <source>
        <dbReference type="ARBA" id="ARBA00023274"/>
    </source>
</evidence>
<dbReference type="Gene3D" id="3.90.1180.10">
    <property type="entry name" value="Ribosomal protein L13"/>
    <property type="match status" value="1"/>
</dbReference>
<evidence type="ECO:0000256" key="6">
    <source>
        <dbReference type="RuleBase" id="RU003878"/>
    </source>
</evidence>
<dbReference type="GO" id="GO:0006412">
    <property type="term" value="P:translation"/>
    <property type="evidence" value="ECO:0007669"/>
    <property type="project" value="UniProtKB-UniRule"/>
</dbReference>
<dbReference type="GO" id="GO:0003735">
    <property type="term" value="F:structural constituent of ribosome"/>
    <property type="evidence" value="ECO:0007669"/>
    <property type="project" value="InterPro"/>
</dbReference>
<organism evidence="7 8">
    <name type="scientific">candidate division WWE3 bacterium RBG_19FT_COMBO_34_6</name>
    <dbReference type="NCBI Taxonomy" id="1802612"/>
    <lineage>
        <taxon>Bacteria</taxon>
        <taxon>Katanobacteria</taxon>
    </lineage>
</organism>
<dbReference type="GO" id="GO:0005840">
    <property type="term" value="C:ribosome"/>
    <property type="evidence" value="ECO:0007669"/>
    <property type="project" value="UniProtKB-KW"/>
</dbReference>
<dbReference type="PIRSF" id="PIRSF002181">
    <property type="entry name" value="Ribosomal_L13"/>
    <property type="match status" value="1"/>
</dbReference>
<evidence type="ECO:0000256" key="1">
    <source>
        <dbReference type="ARBA" id="ARBA00006227"/>
    </source>
</evidence>
<dbReference type="InterPro" id="IPR005822">
    <property type="entry name" value="Ribosomal_uL13"/>
</dbReference>
<dbReference type="PANTHER" id="PTHR11545">
    <property type="entry name" value="RIBOSOMAL PROTEIN L13"/>
    <property type="match status" value="1"/>
</dbReference>
<dbReference type="Pfam" id="PF00572">
    <property type="entry name" value="Ribosomal_L13"/>
    <property type="match status" value="1"/>
</dbReference>
<reference evidence="7 8" key="1">
    <citation type="journal article" date="2016" name="Nat. Commun.">
        <title>Thousands of microbial genomes shed light on interconnected biogeochemical processes in an aquifer system.</title>
        <authorList>
            <person name="Anantharaman K."/>
            <person name="Brown C.T."/>
            <person name="Hug L.A."/>
            <person name="Sharon I."/>
            <person name="Castelle C.J."/>
            <person name="Probst A.J."/>
            <person name="Thomas B.C."/>
            <person name="Singh A."/>
            <person name="Wilkins M.J."/>
            <person name="Karaoz U."/>
            <person name="Brodie E.L."/>
            <person name="Williams K.H."/>
            <person name="Hubbard S.S."/>
            <person name="Banfield J.F."/>
        </authorList>
    </citation>
    <scope>NUCLEOTIDE SEQUENCE [LARGE SCALE GENOMIC DNA]</scope>
</reference>
<keyword evidence="3 4" id="KW-0687">Ribonucleoprotein</keyword>
<dbReference type="CDD" id="cd00392">
    <property type="entry name" value="Ribosomal_L13"/>
    <property type="match status" value="1"/>
</dbReference>
<dbReference type="Proteomes" id="UP000178615">
    <property type="component" value="Unassembled WGS sequence"/>
</dbReference>
<dbReference type="GO" id="GO:1990904">
    <property type="term" value="C:ribonucleoprotein complex"/>
    <property type="evidence" value="ECO:0007669"/>
    <property type="project" value="UniProtKB-KW"/>
</dbReference>
<comment type="function">
    <text evidence="4 6">This protein is one of the early assembly proteins of the 50S ribosomal subunit, although it is not seen to bind rRNA by itself. It is important during the early stages of 50S assembly.</text>
</comment>
<dbReference type="InterPro" id="IPR036899">
    <property type="entry name" value="Ribosomal_uL13_sf"/>
</dbReference>
<evidence type="ECO:0000313" key="8">
    <source>
        <dbReference type="Proteomes" id="UP000178615"/>
    </source>
</evidence>
<name>A0A1F4UQM0_UNCKA</name>
<gene>
    <name evidence="4 6" type="primary">rplM</name>
    <name evidence="7" type="ORF">A2V49_04025</name>
</gene>
<comment type="subunit">
    <text evidence="4">Part of the 50S ribosomal subunit.</text>
</comment>
<dbReference type="GO" id="GO:0003729">
    <property type="term" value="F:mRNA binding"/>
    <property type="evidence" value="ECO:0007669"/>
    <property type="project" value="TreeGrafter"/>
</dbReference>
<comment type="similarity">
    <text evidence="1 4 5">Belongs to the universal ribosomal protein uL13 family.</text>
</comment>
<dbReference type="AlphaFoldDB" id="A0A1F4UQM0"/>
<sequence>MNKKTFTPSKNGLSQDWHLVDAKGEILGKLAATVSDILTGKNKAIFTPNINVGDKVVVINAEKIEVTRGKETKKVYHYVTGFPGGLKTQKYEDLKNKHPEEIIRRAISGMLPKNKLRKERLANLYIYRDEKHPHQGQINKNA</sequence>
<dbReference type="InterPro" id="IPR005823">
    <property type="entry name" value="Ribosomal_uL13_bac-type"/>
</dbReference>
<keyword evidence="2 4" id="KW-0689">Ribosomal protein</keyword>
<dbReference type="PROSITE" id="PS00783">
    <property type="entry name" value="RIBOSOMAL_L13"/>
    <property type="match status" value="1"/>
</dbReference>
<dbReference type="SUPFAM" id="SSF52161">
    <property type="entry name" value="Ribosomal protein L13"/>
    <property type="match status" value="1"/>
</dbReference>
<accession>A0A1F4UQM0</accession>